<dbReference type="InterPro" id="IPR002889">
    <property type="entry name" value="WSC_carb-bd"/>
</dbReference>
<feature type="chain" id="PRO_5042224026" evidence="2">
    <location>
        <begin position="19"/>
        <end position="296"/>
    </location>
</feature>
<feature type="domain" description="WSC" evidence="3">
    <location>
        <begin position="30"/>
        <end position="122"/>
    </location>
</feature>
<organism evidence="4 5">
    <name type="scientific">Mycena pura</name>
    <dbReference type="NCBI Taxonomy" id="153505"/>
    <lineage>
        <taxon>Eukaryota</taxon>
        <taxon>Fungi</taxon>
        <taxon>Dikarya</taxon>
        <taxon>Basidiomycota</taxon>
        <taxon>Agaricomycotina</taxon>
        <taxon>Agaricomycetes</taxon>
        <taxon>Agaricomycetidae</taxon>
        <taxon>Agaricales</taxon>
        <taxon>Marasmiineae</taxon>
        <taxon>Mycenaceae</taxon>
        <taxon>Mycena</taxon>
    </lineage>
</organism>
<dbReference type="AlphaFoldDB" id="A0AAD6VT65"/>
<dbReference type="Proteomes" id="UP001219525">
    <property type="component" value="Unassembled WGS sequence"/>
</dbReference>
<dbReference type="Pfam" id="PF01822">
    <property type="entry name" value="WSC"/>
    <property type="match status" value="2"/>
</dbReference>
<accession>A0AAD6VT65</accession>
<sequence length="296" mass="31288">MFACLLSTVFALGQVGLALTNPTTVLEYKEWKSIGCQGDSRSARALKHLVAVADHNMTVQSCLDSCGAGGYILGGLEFGDECYCGNALLFVYGESEACDMPCAGNTSEICGGPDALDLYQFADTPFTTGPPSILLSYKNWVWWGCMDETFPEESRLLPHGPLVAIPAEQMTIERCLDGCAAAGYNAAGLEAGQDCFCDLVAVDGGSTQPEGWESTMTSFCSAPCLANATEVCGGTTPFEIDATASTQLLLMNLSITVAYVRSGGSGKTQLALKFISQSGSQLSDIFLVDTSTTDRR</sequence>
<dbReference type="PANTHER" id="PTHR45964">
    <property type="entry name" value="WSCD FAMILY MEMBER CG9164"/>
    <property type="match status" value="1"/>
</dbReference>
<name>A0AAD6VT65_9AGAR</name>
<comment type="caution">
    <text evidence="4">The sequence shown here is derived from an EMBL/GenBank/DDBJ whole genome shotgun (WGS) entry which is preliminary data.</text>
</comment>
<proteinExistence type="predicted"/>
<keyword evidence="2" id="KW-0732">Signal</keyword>
<evidence type="ECO:0000313" key="5">
    <source>
        <dbReference type="Proteomes" id="UP001219525"/>
    </source>
</evidence>
<dbReference type="PANTHER" id="PTHR45964:SF5">
    <property type="entry name" value="WSCD FAMILY MEMBER CG9164"/>
    <property type="match status" value="1"/>
</dbReference>
<keyword evidence="1" id="KW-0677">Repeat</keyword>
<dbReference type="InterPro" id="IPR051589">
    <property type="entry name" value="Sialate-O-sulfotransferase"/>
</dbReference>
<reference evidence="4" key="1">
    <citation type="submission" date="2023-03" db="EMBL/GenBank/DDBJ databases">
        <title>Massive genome expansion in bonnet fungi (Mycena s.s.) driven by repeated elements and novel gene families across ecological guilds.</title>
        <authorList>
            <consortium name="Lawrence Berkeley National Laboratory"/>
            <person name="Harder C.B."/>
            <person name="Miyauchi S."/>
            <person name="Viragh M."/>
            <person name="Kuo A."/>
            <person name="Thoen E."/>
            <person name="Andreopoulos B."/>
            <person name="Lu D."/>
            <person name="Skrede I."/>
            <person name="Drula E."/>
            <person name="Henrissat B."/>
            <person name="Morin E."/>
            <person name="Kohler A."/>
            <person name="Barry K."/>
            <person name="LaButti K."/>
            <person name="Morin E."/>
            <person name="Salamov A."/>
            <person name="Lipzen A."/>
            <person name="Mereny Z."/>
            <person name="Hegedus B."/>
            <person name="Baldrian P."/>
            <person name="Stursova M."/>
            <person name="Weitz H."/>
            <person name="Taylor A."/>
            <person name="Grigoriev I.V."/>
            <person name="Nagy L.G."/>
            <person name="Martin F."/>
            <person name="Kauserud H."/>
        </authorList>
    </citation>
    <scope>NUCLEOTIDE SEQUENCE</scope>
    <source>
        <strain evidence="4">9144</strain>
    </source>
</reference>
<protein>
    <submittedName>
        <fullName evidence="4">WSC domain-containing protein</fullName>
    </submittedName>
</protein>
<evidence type="ECO:0000313" key="4">
    <source>
        <dbReference type="EMBL" id="KAJ7222102.1"/>
    </source>
</evidence>
<dbReference type="EMBL" id="JARJCW010000007">
    <property type="protein sequence ID" value="KAJ7222102.1"/>
    <property type="molecule type" value="Genomic_DNA"/>
</dbReference>
<feature type="signal peptide" evidence="2">
    <location>
        <begin position="1"/>
        <end position="18"/>
    </location>
</feature>
<evidence type="ECO:0000256" key="1">
    <source>
        <dbReference type="ARBA" id="ARBA00022737"/>
    </source>
</evidence>
<feature type="domain" description="WSC" evidence="3">
    <location>
        <begin position="139"/>
        <end position="244"/>
    </location>
</feature>
<gene>
    <name evidence="4" type="ORF">GGX14DRAFT_540314</name>
</gene>
<dbReference type="PROSITE" id="PS51212">
    <property type="entry name" value="WSC"/>
    <property type="match status" value="2"/>
</dbReference>
<evidence type="ECO:0000259" key="3">
    <source>
        <dbReference type="PROSITE" id="PS51212"/>
    </source>
</evidence>
<dbReference type="SMART" id="SM00321">
    <property type="entry name" value="WSC"/>
    <property type="match status" value="2"/>
</dbReference>
<evidence type="ECO:0000256" key="2">
    <source>
        <dbReference type="SAM" id="SignalP"/>
    </source>
</evidence>
<keyword evidence="5" id="KW-1185">Reference proteome</keyword>